<dbReference type="GO" id="GO:0005525">
    <property type="term" value="F:GTP binding"/>
    <property type="evidence" value="ECO:0007669"/>
    <property type="project" value="UniProtKB-KW"/>
</dbReference>
<dbReference type="InterPro" id="IPR000795">
    <property type="entry name" value="T_Tr_GTP-bd_dom"/>
</dbReference>
<evidence type="ECO:0000256" key="4">
    <source>
        <dbReference type="ARBA" id="ARBA00022917"/>
    </source>
</evidence>
<dbReference type="CDD" id="cd01887">
    <property type="entry name" value="IF2_eIF5B"/>
    <property type="match status" value="1"/>
</dbReference>
<feature type="compositionally biased region" description="Basic and acidic residues" evidence="6">
    <location>
        <begin position="482"/>
        <end position="491"/>
    </location>
</feature>
<dbReference type="GO" id="GO:0005739">
    <property type="term" value="C:mitochondrion"/>
    <property type="evidence" value="ECO:0007669"/>
    <property type="project" value="TreeGrafter"/>
</dbReference>
<reference evidence="9" key="2">
    <citation type="submission" date="2015-07" db="EMBL/GenBank/DDBJ databases">
        <title>Contrasting host-pathogen interactions and genome evolution in two generalist and specialist microsporidian pathogens of mosquitoes.</title>
        <authorList>
            <consortium name="The Broad Institute Genomics Platform"/>
            <consortium name="The Broad Institute Genome Sequencing Center for Infectious Disease"/>
            <person name="Cuomo C.A."/>
            <person name="Sanscrainte N.D."/>
            <person name="Goldberg J.M."/>
            <person name="Heiman D."/>
            <person name="Young S."/>
            <person name="Zeng Q."/>
            <person name="Becnel J.J."/>
            <person name="Birren B.W."/>
        </authorList>
    </citation>
    <scope>NUCLEOTIDE SEQUENCE [LARGE SCALE GENOMIC DNA]</scope>
    <source>
        <strain evidence="9">USNM 41457</strain>
    </source>
</reference>
<comment type="caution">
    <text evidence="8">The sequence shown here is derived from an EMBL/GenBank/DDBJ whole genome shotgun (WGS) entry which is preliminary data.</text>
</comment>
<dbReference type="Gene3D" id="3.40.50.300">
    <property type="entry name" value="P-loop containing nucleotide triphosphate hydrolases"/>
    <property type="match status" value="2"/>
</dbReference>
<feature type="region of interest" description="Disordered" evidence="6">
    <location>
        <begin position="481"/>
        <end position="523"/>
    </location>
</feature>
<dbReference type="PRINTS" id="PR00315">
    <property type="entry name" value="ELONGATNFCT"/>
</dbReference>
<evidence type="ECO:0000313" key="8">
    <source>
        <dbReference type="EMBL" id="EJW02606.1"/>
    </source>
</evidence>
<name>J9D497_EDHAE</name>
<dbReference type="OrthoDB" id="4928at2759"/>
<evidence type="ECO:0000256" key="3">
    <source>
        <dbReference type="ARBA" id="ARBA00022741"/>
    </source>
</evidence>
<dbReference type="AlphaFoldDB" id="J9D497"/>
<dbReference type="GO" id="GO:0003924">
    <property type="term" value="F:GTPase activity"/>
    <property type="evidence" value="ECO:0007669"/>
    <property type="project" value="InterPro"/>
</dbReference>
<comment type="similarity">
    <text evidence="1">Belongs to the TRAFAC class translation factor GTPase superfamily. Classic translation factor GTPase family. IF-2 subfamily.</text>
</comment>
<protein>
    <submittedName>
        <fullName evidence="8">Small GTP-binding protein domain</fullName>
    </submittedName>
</protein>
<evidence type="ECO:0000256" key="6">
    <source>
        <dbReference type="SAM" id="MobiDB-lite"/>
    </source>
</evidence>
<dbReference type="HOGENOM" id="CLU_400624_0_0_1"/>
<dbReference type="PANTHER" id="PTHR43381:SF4">
    <property type="entry name" value="EUKARYOTIC TRANSLATION INITIATION FACTOR 5B"/>
    <property type="match status" value="1"/>
</dbReference>
<keyword evidence="9" id="KW-1185">Reference proteome</keyword>
<evidence type="ECO:0000259" key="7">
    <source>
        <dbReference type="PROSITE" id="PS51722"/>
    </source>
</evidence>
<feature type="domain" description="Tr-type G" evidence="7">
    <location>
        <begin position="322"/>
        <end position="607"/>
    </location>
</feature>
<dbReference type="NCBIfam" id="TIGR00231">
    <property type="entry name" value="small_GTP"/>
    <property type="match status" value="1"/>
</dbReference>
<feature type="compositionally biased region" description="Basic and acidic residues" evidence="6">
    <location>
        <begin position="17"/>
        <end position="41"/>
    </location>
</feature>
<dbReference type="InParanoid" id="J9D497"/>
<accession>J9D497</accession>
<evidence type="ECO:0000256" key="1">
    <source>
        <dbReference type="ARBA" id="ARBA00007733"/>
    </source>
</evidence>
<dbReference type="STRING" id="1003232.J9D497"/>
<dbReference type="GO" id="GO:0003743">
    <property type="term" value="F:translation initiation factor activity"/>
    <property type="evidence" value="ECO:0007669"/>
    <property type="project" value="UniProtKB-KW"/>
</dbReference>
<dbReference type="Proteomes" id="UP000003163">
    <property type="component" value="Unassembled WGS sequence"/>
</dbReference>
<dbReference type="InterPro" id="IPR027417">
    <property type="entry name" value="P-loop_NTPase"/>
</dbReference>
<evidence type="ECO:0000313" key="9">
    <source>
        <dbReference type="Proteomes" id="UP000003163"/>
    </source>
</evidence>
<feature type="non-terminal residue" evidence="8">
    <location>
        <position position="687"/>
    </location>
</feature>
<feature type="compositionally biased region" description="Basic and acidic residues" evidence="6">
    <location>
        <begin position="52"/>
        <end position="89"/>
    </location>
</feature>
<feature type="compositionally biased region" description="Basic and acidic residues" evidence="6">
    <location>
        <begin position="142"/>
        <end position="177"/>
    </location>
</feature>
<gene>
    <name evidence="8" type="ORF">EDEG_02991</name>
</gene>
<dbReference type="CDD" id="cd22265">
    <property type="entry name" value="UDM1_RNF168"/>
    <property type="match status" value="1"/>
</dbReference>
<keyword evidence="2" id="KW-0396">Initiation factor</keyword>
<dbReference type="InterPro" id="IPR005225">
    <property type="entry name" value="Small_GTP-bd"/>
</dbReference>
<feature type="compositionally biased region" description="Basic and acidic residues" evidence="6">
    <location>
        <begin position="501"/>
        <end position="523"/>
    </location>
</feature>
<feature type="region of interest" description="Disordered" evidence="6">
    <location>
        <begin position="1"/>
        <end position="177"/>
    </location>
</feature>
<dbReference type="InterPro" id="IPR015760">
    <property type="entry name" value="TIF_IF2"/>
</dbReference>
<reference evidence="8 9" key="1">
    <citation type="submission" date="2011-08" db="EMBL/GenBank/DDBJ databases">
        <authorList>
            <person name="Liu Z.J."/>
            <person name="Shi F.L."/>
            <person name="Lu J.Q."/>
            <person name="Li M."/>
            <person name="Wang Z.L."/>
        </authorList>
    </citation>
    <scope>NUCLEOTIDE SEQUENCE [LARGE SCALE GENOMIC DNA]</scope>
    <source>
        <strain evidence="8 9">USNM 41457</strain>
    </source>
</reference>
<dbReference type="Pfam" id="PF00009">
    <property type="entry name" value="GTP_EFTU"/>
    <property type="match status" value="1"/>
</dbReference>
<dbReference type="EMBL" id="AFBI03000063">
    <property type="protein sequence ID" value="EJW02606.1"/>
    <property type="molecule type" value="Genomic_DNA"/>
</dbReference>
<evidence type="ECO:0000256" key="5">
    <source>
        <dbReference type="ARBA" id="ARBA00023134"/>
    </source>
</evidence>
<proteinExistence type="inferred from homology"/>
<dbReference type="SUPFAM" id="SSF52540">
    <property type="entry name" value="P-loop containing nucleoside triphosphate hydrolases"/>
    <property type="match status" value="1"/>
</dbReference>
<dbReference type="PROSITE" id="PS51722">
    <property type="entry name" value="G_TR_2"/>
    <property type="match status" value="1"/>
</dbReference>
<sequence length="687" mass="78040">MVKNNFRGGNKNVKKQSSKDSEKTKKLEKTEKESKDMKEELADSEMSSSVIVKEDKKEKRDDVCNENIKSKDEIKNSGDNKDTNCEAKESNNSSKGDIKDGKNASISNIKAPKNTKPAPKIVLNRGGPKMGRKMVGKPSAELIKKQQAEKQLALEKAEKEAKEIEDRLKSDQKARESEKQKTIAALKKQEIPKIVKKIPRFSFLNKDVISMKDQIKKNNSEDKNLYNNKDINKDDKTDTASKLESTCNIDINVKYKSKTVYDHEEDKSRESMQIDRLKTYLYFEILKIVYLKKLIPHKFPLIFDNTDNLTKVQDNFEIPSLYKSPIICILGHADTGKTKILDYVRKTAVQTSEAGGITQQIGATFFPSNFLTKLYNIESIFPGFLIIDTPGHEGFNNLRSRGSSVCNLCVVVVDINHSLENQTVESIELCLKGNIPFVIALNKIDRLVGFRSRYSEQANPKDIKIDAKDIKNIKSKLKSIKNSKDNKKEISKNSNSSNTGKSEKNDKKVKGNKETSKKIDNSTDKGKRNISYLDFDIRTQKKDTFHHFNERLAAVQLALQEKGINSALFYENKNIKEFVSIVPTSAISGDGLPDLLNEIEYICSTMKSDFLNASYCYKDDSVKSKSKRHSTMNLDNVDNSNKFDNITNKIEDQSNVNFSNNVSTNKEFIFDKHINKNVYQENDNKNN</sequence>
<keyword evidence="5" id="KW-0342">GTP-binding</keyword>
<keyword evidence="4" id="KW-0648">Protein biosynthesis</keyword>
<keyword evidence="3" id="KW-0547">Nucleotide-binding</keyword>
<dbReference type="VEuPathDB" id="MicrosporidiaDB:EDEG_02991"/>
<organism evidence="8 9">
    <name type="scientific">Edhazardia aedis (strain USNM 41457)</name>
    <name type="common">Microsporidian parasite</name>
    <dbReference type="NCBI Taxonomy" id="1003232"/>
    <lineage>
        <taxon>Eukaryota</taxon>
        <taxon>Fungi</taxon>
        <taxon>Fungi incertae sedis</taxon>
        <taxon>Microsporidia</taxon>
        <taxon>Edhazardia</taxon>
    </lineage>
</organism>
<dbReference type="PANTHER" id="PTHR43381">
    <property type="entry name" value="TRANSLATION INITIATION FACTOR IF-2-RELATED"/>
    <property type="match status" value="1"/>
</dbReference>
<evidence type="ECO:0000256" key="2">
    <source>
        <dbReference type="ARBA" id="ARBA00022540"/>
    </source>
</evidence>